<gene>
    <name evidence="2" type="ORF">CRG98_048632</name>
</gene>
<evidence type="ECO:0000313" key="2">
    <source>
        <dbReference type="EMBL" id="PKI30977.1"/>
    </source>
</evidence>
<protein>
    <recommendedName>
        <fullName evidence="1">Dirigent protein</fullName>
    </recommendedName>
</protein>
<keyword evidence="1" id="KW-0052">Apoplast</keyword>
<keyword evidence="1" id="KW-0964">Secreted</keyword>
<evidence type="ECO:0000256" key="1">
    <source>
        <dbReference type="RuleBase" id="RU363099"/>
    </source>
</evidence>
<dbReference type="GO" id="GO:0048046">
    <property type="term" value="C:apoplast"/>
    <property type="evidence" value="ECO:0007669"/>
    <property type="project" value="UniProtKB-SubCell"/>
</dbReference>
<keyword evidence="3" id="KW-1185">Reference proteome</keyword>
<comment type="similarity">
    <text evidence="1">Belongs to the plant dirigent protein family.</text>
</comment>
<dbReference type="Proteomes" id="UP000233551">
    <property type="component" value="Unassembled WGS sequence"/>
</dbReference>
<feature type="non-terminal residue" evidence="2">
    <location>
        <position position="63"/>
    </location>
</feature>
<proteinExistence type="inferred from homology"/>
<dbReference type="EMBL" id="PGOL01016213">
    <property type="protein sequence ID" value="PKI30977.1"/>
    <property type="molecule type" value="Genomic_DNA"/>
</dbReference>
<comment type="subunit">
    <text evidence="1">Homodimer.</text>
</comment>
<comment type="function">
    <text evidence="1">Dirigent proteins impart stereoselectivity on the phenoxy radical-coupling reaction, yielding optically active lignans from two molecules of coniferyl alcohol in the biosynthesis of lignans, flavonolignans, and alkaloids and thus plays a central role in plant secondary metabolism.</text>
</comment>
<evidence type="ECO:0000313" key="3">
    <source>
        <dbReference type="Proteomes" id="UP000233551"/>
    </source>
</evidence>
<dbReference type="STRING" id="22663.A0A2I0HGY5"/>
<reference evidence="2 3" key="1">
    <citation type="submission" date="2017-11" db="EMBL/GenBank/DDBJ databases">
        <title>De-novo sequencing of pomegranate (Punica granatum L.) genome.</title>
        <authorList>
            <person name="Akparov Z."/>
            <person name="Amiraslanov A."/>
            <person name="Hajiyeva S."/>
            <person name="Abbasov M."/>
            <person name="Kaur K."/>
            <person name="Hamwieh A."/>
            <person name="Solovyev V."/>
            <person name="Salamov A."/>
            <person name="Braich B."/>
            <person name="Kosarev P."/>
            <person name="Mahmoud A."/>
            <person name="Hajiyev E."/>
            <person name="Babayeva S."/>
            <person name="Izzatullayeva V."/>
            <person name="Mammadov A."/>
            <person name="Mammadov A."/>
            <person name="Sharifova S."/>
            <person name="Ojaghi J."/>
            <person name="Eynullazada K."/>
            <person name="Bayramov B."/>
            <person name="Abdulazimova A."/>
            <person name="Shahmuradov I."/>
        </authorList>
    </citation>
    <scope>NUCLEOTIDE SEQUENCE [LARGE SCALE GENOMIC DNA]</scope>
    <source>
        <strain evidence="3">cv. AG2017</strain>
        <tissue evidence="2">Leaf</tissue>
    </source>
</reference>
<sequence length="63" mass="6783">MIDNALTLGPDPSSKLVGRAQGFYAQTAQDQVDLLMAMNFTFVEGKYNGSSITVLGRNPVFDA</sequence>
<name>A0A2I0HGY5_PUNGR</name>
<dbReference type="Pfam" id="PF03018">
    <property type="entry name" value="Dirigent"/>
    <property type="match status" value="1"/>
</dbReference>
<dbReference type="PANTHER" id="PTHR21495">
    <property type="entry name" value="NUCLEOPORIN-RELATED"/>
    <property type="match status" value="1"/>
</dbReference>
<accession>A0A2I0HGY5</accession>
<dbReference type="AlphaFoldDB" id="A0A2I0HGY5"/>
<dbReference type="InterPro" id="IPR004265">
    <property type="entry name" value="Dirigent"/>
</dbReference>
<organism evidence="2 3">
    <name type="scientific">Punica granatum</name>
    <name type="common">Pomegranate</name>
    <dbReference type="NCBI Taxonomy" id="22663"/>
    <lineage>
        <taxon>Eukaryota</taxon>
        <taxon>Viridiplantae</taxon>
        <taxon>Streptophyta</taxon>
        <taxon>Embryophyta</taxon>
        <taxon>Tracheophyta</taxon>
        <taxon>Spermatophyta</taxon>
        <taxon>Magnoliopsida</taxon>
        <taxon>eudicotyledons</taxon>
        <taxon>Gunneridae</taxon>
        <taxon>Pentapetalae</taxon>
        <taxon>rosids</taxon>
        <taxon>malvids</taxon>
        <taxon>Myrtales</taxon>
        <taxon>Lythraceae</taxon>
        <taxon>Punica</taxon>
    </lineage>
</organism>
<comment type="caution">
    <text evidence="2">The sequence shown here is derived from an EMBL/GenBank/DDBJ whole genome shotgun (WGS) entry which is preliminary data.</text>
</comment>
<comment type="subcellular location">
    <subcellularLocation>
        <location evidence="1">Secreted</location>
        <location evidence="1">Extracellular space</location>
        <location evidence="1">Apoplast</location>
    </subcellularLocation>
</comment>